<sequence>MHNLIRFLNFPNLLFFLFVCSLSCITAPPKDKSFVSPLEENELQILRSVPEENFEEKNLHGRHYPASNELRIDLFRDSVRDLKGGYIGVGTDQNFTFIAWAKSDVAWLVDFDPIVCYINRIHLFFLKKSETPEEYRALWERNNFRSSFELLKSEFGKNKDWKWYESAWIEAFRGKSDVPTRWIELDRHKTKFGLITYIHNLEEYKYIRNLALNDRIQIRKADLNSIGTIREIAAAMSKIGVPFRVLYLSNAEEYFVYPDAFRENMISLPFDIGGVLLRTIQNRTKEVYGFPDGEKYPEKYPLHYNVQSVQTYKLWMESDRRFYVTQILDHRQSLQKGFSTMTLPPWEVFP</sequence>
<reference evidence="5 6" key="1">
    <citation type="submission" date="2017-07" db="EMBL/GenBank/DDBJ databases">
        <title>Leptospira spp. isolated from tropical soils.</title>
        <authorList>
            <person name="Thibeaux R."/>
            <person name="Iraola G."/>
            <person name="Ferres I."/>
            <person name="Bierque E."/>
            <person name="Girault D."/>
            <person name="Soupe-Gilbert M.-E."/>
            <person name="Picardeau M."/>
            <person name="Goarant C."/>
        </authorList>
    </citation>
    <scope>NUCLEOTIDE SEQUENCE [LARGE SCALE GENOMIC DNA]</scope>
    <source>
        <strain evidence="4 6">FH1-B-B1</strain>
        <strain evidence="3 5">FH1-B-C1</strain>
    </source>
</reference>
<dbReference type="EMBL" id="NPDZ01000001">
    <property type="protein sequence ID" value="PJZ74536.1"/>
    <property type="molecule type" value="Genomic_DNA"/>
</dbReference>
<dbReference type="EMBL" id="NPDY01000001">
    <property type="protein sequence ID" value="PJZ71004.1"/>
    <property type="molecule type" value="Genomic_DNA"/>
</dbReference>
<evidence type="ECO:0000313" key="6">
    <source>
        <dbReference type="Proteomes" id="UP000231990"/>
    </source>
</evidence>
<name>A0A2M9ZR31_9LEPT</name>
<keyword evidence="5" id="KW-1185">Reference proteome</keyword>
<evidence type="ECO:0000313" key="5">
    <source>
        <dbReference type="Proteomes" id="UP000231962"/>
    </source>
</evidence>
<comment type="caution">
    <text evidence="4">The sequence shown here is derived from an EMBL/GenBank/DDBJ whole genome shotgun (WGS) entry which is preliminary data.</text>
</comment>
<keyword evidence="1" id="KW-0732">Signal</keyword>
<dbReference type="Proteomes" id="UP000231990">
    <property type="component" value="Unassembled WGS sequence"/>
</dbReference>
<evidence type="ECO:0000259" key="2">
    <source>
        <dbReference type="Pfam" id="PF25046"/>
    </source>
</evidence>
<protein>
    <recommendedName>
        <fullName evidence="2">DUF7790 domain-containing protein</fullName>
    </recommendedName>
</protein>
<gene>
    <name evidence="3" type="ORF">CH360_00250</name>
    <name evidence="4" type="ORF">CH373_00250</name>
</gene>
<accession>A0A2M9ZR31</accession>
<evidence type="ECO:0000256" key="1">
    <source>
        <dbReference type="SAM" id="SignalP"/>
    </source>
</evidence>
<feature type="chain" id="PRO_5014845113" description="DUF7790 domain-containing protein" evidence="1">
    <location>
        <begin position="27"/>
        <end position="350"/>
    </location>
</feature>
<dbReference type="RefSeq" id="WP_100711947.1">
    <property type="nucleotide sequence ID" value="NZ_NPDY01000001.1"/>
</dbReference>
<organism evidence="4 6">
    <name type="scientific">Leptospira perolatii</name>
    <dbReference type="NCBI Taxonomy" id="2023191"/>
    <lineage>
        <taxon>Bacteria</taxon>
        <taxon>Pseudomonadati</taxon>
        <taxon>Spirochaetota</taxon>
        <taxon>Spirochaetia</taxon>
        <taxon>Leptospirales</taxon>
        <taxon>Leptospiraceae</taxon>
        <taxon>Leptospira</taxon>
    </lineage>
</organism>
<proteinExistence type="predicted"/>
<feature type="domain" description="DUF7790" evidence="2">
    <location>
        <begin position="64"/>
        <end position="340"/>
    </location>
</feature>
<dbReference type="Pfam" id="PF25046">
    <property type="entry name" value="DUF7790"/>
    <property type="match status" value="1"/>
</dbReference>
<evidence type="ECO:0000313" key="3">
    <source>
        <dbReference type="EMBL" id="PJZ71004.1"/>
    </source>
</evidence>
<feature type="signal peptide" evidence="1">
    <location>
        <begin position="1"/>
        <end position="26"/>
    </location>
</feature>
<dbReference type="NCBIfam" id="NF047518">
    <property type="entry name" value="LIC_10091_fam"/>
    <property type="match status" value="1"/>
</dbReference>
<dbReference type="InterPro" id="IPR056692">
    <property type="entry name" value="DUF7790"/>
</dbReference>
<dbReference type="CDD" id="cd21179">
    <property type="entry name" value="LIC_1098-like"/>
    <property type="match status" value="1"/>
</dbReference>
<dbReference type="Proteomes" id="UP000231962">
    <property type="component" value="Unassembled WGS sequence"/>
</dbReference>
<dbReference type="AlphaFoldDB" id="A0A2M9ZR31"/>
<evidence type="ECO:0000313" key="4">
    <source>
        <dbReference type="EMBL" id="PJZ74536.1"/>
    </source>
</evidence>